<sequence>MNFVEKRLLSCCLQVRLLLLLLQVLVSPFPDHDADAFHPPNGPYLGQIDALLSHLFRGSKRWDSIYFCFIAQWGYVYEQSLAFFPFFPILLGSVARLIYPVVGILLSLDTTILLVGMVINLACTLFATLQLYRLSLELIGSEKISYVSALLFCVNPASIFFSSIYSESLYFTLTLLALRLYERSRLFPSALLFALTTACRSNGLVNVGYLGYGLWCSLVSSSRLWSERMGLKEVHGFAHLLRESFRWWSSALSLLIPYLFLGLLCVLPFIIYQAYGYHLFCSPLGATLPALLPEPAAFVIEHGIQMGYRLPYHLVSQYPQPSRNHTTPAWCSSDLPFSYSHIQREFWSVGFLGYFHWKQLPNFLLAIPVVLLSLSCASSFYSRAPKAYRTLGVHAESARDRQLVPYVLHLLFLTVYGVSHINVQVLTRLIFSSCPMIYWYCAYLVYDSPQWQLEPGAKSGTKCKKSAVKTPKSTCYCEMSEIRRMYNPLNCRTISQCVILAYFLGYALLGTVLHSKFLPWT</sequence>
<keyword evidence="4 11" id="KW-0337">GPI-anchor biosynthesis</keyword>
<keyword evidence="9 11" id="KW-1133">Transmembrane helix</keyword>
<feature type="chain" id="PRO_5035808317" description="GPI mannosyltransferase 2" evidence="12">
    <location>
        <begin position="37"/>
        <end position="521"/>
    </location>
</feature>
<evidence type="ECO:0000256" key="6">
    <source>
        <dbReference type="ARBA" id="ARBA00022679"/>
    </source>
</evidence>
<name>A0A8T1M8L0_CLOSI</name>
<dbReference type="GO" id="GO:0031501">
    <property type="term" value="C:mannosyltransferase complex"/>
    <property type="evidence" value="ECO:0007669"/>
    <property type="project" value="TreeGrafter"/>
</dbReference>
<dbReference type="PANTHER" id="PTHR12468">
    <property type="entry name" value="GPI MANNOSYLTRANSFERASE 2"/>
    <property type="match status" value="1"/>
</dbReference>
<feature type="transmembrane region" description="Helical" evidence="11">
    <location>
        <begin position="247"/>
        <end position="275"/>
    </location>
</feature>
<comment type="subcellular location">
    <subcellularLocation>
        <location evidence="1 11">Endoplasmic reticulum membrane</location>
        <topology evidence="1 11">Multi-pass membrane protein</topology>
    </subcellularLocation>
</comment>
<feature type="transmembrane region" description="Helical" evidence="11">
    <location>
        <begin position="429"/>
        <end position="446"/>
    </location>
</feature>
<evidence type="ECO:0000313" key="13">
    <source>
        <dbReference type="EMBL" id="KAG5445450.1"/>
    </source>
</evidence>
<feature type="transmembrane region" description="Helical" evidence="11">
    <location>
        <begin position="493"/>
        <end position="513"/>
    </location>
</feature>
<feature type="transmembrane region" description="Helical" evidence="11">
    <location>
        <begin position="403"/>
        <end position="423"/>
    </location>
</feature>
<feature type="transmembrane region" description="Helical" evidence="11">
    <location>
        <begin position="144"/>
        <end position="165"/>
    </location>
</feature>
<evidence type="ECO:0000256" key="10">
    <source>
        <dbReference type="ARBA" id="ARBA00023136"/>
    </source>
</evidence>
<proteinExistence type="inferred from homology"/>
<dbReference type="EMBL" id="NIRI02000056">
    <property type="protein sequence ID" value="KAG5445450.1"/>
    <property type="molecule type" value="Genomic_DNA"/>
</dbReference>
<dbReference type="OrthoDB" id="10252502at2759"/>
<keyword evidence="12" id="KW-0732">Signal</keyword>
<keyword evidence="14" id="KW-1185">Reference proteome</keyword>
<protein>
    <recommendedName>
        <fullName evidence="11">GPI mannosyltransferase 2</fullName>
        <ecNumber evidence="11">2.4.1.-</ecNumber>
    </recommendedName>
</protein>
<dbReference type="GO" id="GO:0004376">
    <property type="term" value="F:GPI mannosyltransferase activity"/>
    <property type="evidence" value="ECO:0007669"/>
    <property type="project" value="InterPro"/>
</dbReference>
<evidence type="ECO:0000256" key="11">
    <source>
        <dbReference type="RuleBase" id="RU363112"/>
    </source>
</evidence>
<evidence type="ECO:0000256" key="3">
    <source>
        <dbReference type="ARBA" id="ARBA00008698"/>
    </source>
</evidence>
<feature type="transmembrane region" description="Helical" evidence="11">
    <location>
        <begin position="111"/>
        <end position="132"/>
    </location>
</feature>
<evidence type="ECO:0000256" key="2">
    <source>
        <dbReference type="ARBA" id="ARBA00004687"/>
    </source>
</evidence>
<evidence type="ECO:0000313" key="14">
    <source>
        <dbReference type="Proteomes" id="UP000286415"/>
    </source>
</evidence>
<organism evidence="13 14">
    <name type="scientific">Clonorchis sinensis</name>
    <name type="common">Chinese liver fluke</name>
    <dbReference type="NCBI Taxonomy" id="79923"/>
    <lineage>
        <taxon>Eukaryota</taxon>
        <taxon>Metazoa</taxon>
        <taxon>Spiralia</taxon>
        <taxon>Lophotrochozoa</taxon>
        <taxon>Platyhelminthes</taxon>
        <taxon>Trematoda</taxon>
        <taxon>Digenea</taxon>
        <taxon>Opisthorchiida</taxon>
        <taxon>Opisthorchiata</taxon>
        <taxon>Opisthorchiidae</taxon>
        <taxon>Clonorchis</taxon>
    </lineage>
</organism>
<dbReference type="InterPro" id="IPR007315">
    <property type="entry name" value="PIG-V/Gpi18"/>
</dbReference>
<keyword evidence="10 11" id="KW-0472">Membrane</keyword>
<comment type="pathway">
    <text evidence="2 11">Glycolipid biosynthesis; glycosylphosphatidylinositol-anchor biosynthesis.</text>
</comment>
<accession>A0A8T1M8L0</accession>
<gene>
    <name evidence="13" type="ORF">CSKR_103738</name>
</gene>
<dbReference type="EC" id="2.4.1.-" evidence="11"/>
<reference evidence="13 14" key="2">
    <citation type="journal article" date="2021" name="Genomics">
        <title>High-quality reference genome for Clonorchis sinensis.</title>
        <authorList>
            <person name="Young N.D."/>
            <person name="Stroehlein A.J."/>
            <person name="Kinkar L."/>
            <person name="Wang T."/>
            <person name="Sohn W.M."/>
            <person name="Chang B.C.H."/>
            <person name="Kaur P."/>
            <person name="Weisz D."/>
            <person name="Dudchenko O."/>
            <person name="Aiden E.L."/>
            <person name="Korhonen P.K."/>
            <person name="Gasser R.B."/>
        </authorList>
    </citation>
    <scope>NUCLEOTIDE SEQUENCE [LARGE SCALE GENOMIC DNA]</scope>
    <source>
        <strain evidence="13">Cs-k2</strain>
    </source>
</reference>
<keyword evidence="8 11" id="KW-0256">Endoplasmic reticulum</keyword>
<dbReference type="AlphaFoldDB" id="A0A8T1M8L0"/>
<evidence type="ECO:0000256" key="4">
    <source>
        <dbReference type="ARBA" id="ARBA00022502"/>
    </source>
</evidence>
<dbReference type="PANTHER" id="PTHR12468:SF2">
    <property type="entry name" value="GPI MANNOSYLTRANSFERASE 2"/>
    <property type="match status" value="1"/>
</dbReference>
<evidence type="ECO:0000256" key="1">
    <source>
        <dbReference type="ARBA" id="ARBA00004477"/>
    </source>
</evidence>
<keyword evidence="6 11" id="KW-0808">Transferase</keyword>
<dbReference type="Pfam" id="PF04188">
    <property type="entry name" value="Mannosyl_trans2"/>
    <property type="match status" value="1"/>
</dbReference>
<dbReference type="Proteomes" id="UP000286415">
    <property type="component" value="Unassembled WGS sequence"/>
</dbReference>
<feature type="transmembrane region" description="Helical" evidence="11">
    <location>
        <begin position="81"/>
        <end position="99"/>
    </location>
</feature>
<evidence type="ECO:0000256" key="12">
    <source>
        <dbReference type="SAM" id="SignalP"/>
    </source>
</evidence>
<comment type="caution">
    <text evidence="13">The sequence shown here is derived from an EMBL/GenBank/DDBJ whole genome shotgun (WGS) entry which is preliminary data.</text>
</comment>
<comment type="similarity">
    <text evidence="3 11">Belongs to the PIGV family.</text>
</comment>
<dbReference type="GO" id="GO:0005789">
    <property type="term" value="C:endoplasmic reticulum membrane"/>
    <property type="evidence" value="ECO:0007669"/>
    <property type="project" value="UniProtKB-SubCell"/>
</dbReference>
<evidence type="ECO:0000256" key="5">
    <source>
        <dbReference type="ARBA" id="ARBA00022676"/>
    </source>
</evidence>
<dbReference type="GO" id="GO:0000009">
    <property type="term" value="F:alpha-1,6-mannosyltransferase activity"/>
    <property type="evidence" value="ECO:0007669"/>
    <property type="project" value="InterPro"/>
</dbReference>
<evidence type="ECO:0000256" key="7">
    <source>
        <dbReference type="ARBA" id="ARBA00022692"/>
    </source>
</evidence>
<reference evidence="13 14" key="1">
    <citation type="journal article" date="2018" name="Biotechnol. Adv.">
        <title>Improved genomic resources and new bioinformatic workflow for the carcinogenic parasite Clonorchis sinensis: Biotechnological implications.</title>
        <authorList>
            <person name="Wang D."/>
            <person name="Korhonen P.K."/>
            <person name="Gasser R.B."/>
            <person name="Young N.D."/>
        </authorList>
    </citation>
    <scope>NUCLEOTIDE SEQUENCE [LARGE SCALE GENOMIC DNA]</scope>
    <source>
        <strain evidence="13">Cs-k2</strain>
    </source>
</reference>
<feature type="transmembrane region" description="Helical" evidence="11">
    <location>
        <begin position="363"/>
        <end position="382"/>
    </location>
</feature>
<keyword evidence="5 11" id="KW-0328">Glycosyltransferase</keyword>
<feature type="signal peptide" evidence="12">
    <location>
        <begin position="1"/>
        <end position="36"/>
    </location>
</feature>
<dbReference type="GO" id="GO:0006506">
    <property type="term" value="P:GPI anchor biosynthetic process"/>
    <property type="evidence" value="ECO:0007669"/>
    <property type="project" value="UniProtKB-KW"/>
</dbReference>
<keyword evidence="7 11" id="KW-0812">Transmembrane</keyword>
<evidence type="ECO:0000256" key="8">
    <source>
        <dbReference type="ARBA" id="ARBA00022824"/>
    </source>
</evidence>
<comment type="function">
    <text evidence="11">Mannosyltransferase involved in glycosylphosphatidylinositol-anchor biosynthesis.</text>
</comment>
<evidence type="ECO:0000256" key="9">
    <source>
        <dbReference type="ARBA" id="ARBA00022989"/>
    </source>
</evidence>